<comment type="caution">
    <text evidence="5">The sequence shown here is derived from an EMBL/GenBank/DDBJ whole genome shotgun (WGS) entry which is preliminary data.</text>
</comment>
<dbReference type="Gene3D" id="3.40.50.720">
    <property type="entry name" value="NAD(P)-binding Rossmann-like Domain"/>
    <property type="match status" value="1"/>
</dbReference>
<dbReference type="NCBIfam" id="NF006124">
    <property type="entry name" value="PRK08268.1"/>
    <property type="match status" value="1"/>
</dbReference>
<organism evidence="5 6">
    <name type="scientific">Acinetobacter qingfengensis</name>
    <dbReference type="NCBI Taxonomy" id="1262585"/>
    <lineage>
        <taxon>Bacteria</taxon>
        <taxon>Pseudomonadati</taxon>
        <taxon>Pseudomonadota</taxon>
        <taxon>Gammaproteobacteria</taxon>
        <taxon>Moraxellales</taxon>
        <taxon>Moraxellaceae</taxon>
        <taxon>Acinetobacter</taxon>
    </lineage>
</organism>
<dbReference type="GO" id="GO:0016616">
    <property type="term" value="F:oxidoreductase activity, acting on the CH-OH group of donors, NAD or NADP as acceptor"/>
    <property type="evidence" value="ECO:0007669"/>
    <property type="project" value="InterPro"/>
</dbReference>
<dbReference type="Pfam" id="PF02737">
    <property type="entry name" value="3HCDH_N"/>
    <property type="match status" value="1"/>
</dbReference>
<dbReference type="InterPro" id="IPR008927">
    <property type="entry name" value="6-PGluconate_DH-like_C_sf"/>
</dbReference>
<evidence type="ECO:0000259" key="3">
    <source>
        <dbReference type="Pfam" id="PF00725"/>
    </source>
</evidence>
<dbReference type="Pfam" id="PF00725">
    <property type="entry name" value="3HCDH"/>
    <property type="match status" value="2"/>
</dbReference>
<dbReference type="EMBL" id="MKKK01000015">
    <property type="protein sequence ID" value="OEY97025.1"/>
    <property type="molecule type" value="Genomic_DNA"/>
</dbReference>
<dbReference type="PANTHER" id="PTHR48075">
    <property type="entry name" value="3-HYDROXYACYL-COA DEHYDROGENASE FAMILY PROTEIN"/>
    <property type="match status" value="1"/>
</dbReference>
<feature type="domain" description="3-hydroxyacyl-CoA dehydrogenase C-terminal" evidence="3">
    <location>
        <begin position="188"/>
        <end position="285"/>
    </location>
</feature>
<dbReference type="GO" id="GO:0070403">
    <property type="term" value="F:NAD+ binding"/>
    <property type="evidence" value="ECO:0007669"/>
    <property type="project" value="InterPro"/>
</dbReference>
<gene>
    <name evidence="5" type="ORF">BJI46_11325</name>
</gene>
<dbReference type="InterPro" id="IPR036291">
    <property type="entry name" value="NAD(P)-bd_dom_sf"/>
</dbReference>
<proteinExistence type="predicted"/>
<protein>
    <submittedName>
        <fullName evidence="5">3-hydroxyacyl-CoA dehydrogenase</fullName>
    </submittedName>
</protein>
<keyword evidence="2" id="KW-0520">NAD</keyword>
<dbReference type="AlphaFoldDB" id="A0A1E7RCX6"/>
<keyword evidence="1" id="KW-0560">Oxidoreductase</keyword>
<evidence type="ECO:0000313" key="6">
    <source>
        <dbReference type="Proteomes" id="UP000185895"/>
    </source>
</evidence>
<dbReference type="STRING" id="1262585.BJI46_11325"/>
<dbReference type="GO" id="GO:0006631">
    <property type="term" value="P:fatty acid metabolic process"/>
    <property type="evidence" value="ECO:0007669"/>
    <property type="project" value="InterPro"/>
</dbReference>
<dbReference type="OrthoDB" id="5389341at2"/>
<dbReference type="InterPro" id="IPR006108">
    <property type="entry name" value="3HC_DH_C"/>
</dbReference>
<dbReference type="FunFam" id="3.40.50.720:FF:000009">
    <property type="entry name" value="Fatty oxidation complex, alpha subunit"/>
    <property type="match status" value="1"/>
</dbReference>
<dbReference type="Gene3D" id="1.10.1040.50">
    <property type="match status" value="1"/>
</dbReference>
<dbReference type="InterPro" id="IPR006176">
    <property type="entry name" value="3-OHacyl-CoA_DH_NAD-bd"/>
</dbReference>
<feature type="domain" description="3-hydroxyacyl-CoA dehydrogenase C-terminal" evidence="3">
    <location>
        <begin position="415"/>
        <end position="493"/>
    </location>
</feature>
<evidence type="ECO:0000256" key="2">
    <source>
        <dbReference type="ARBA" id="ARBA00023027"/>
    </source>
</evidence>
<dbReference type="SUPFAM" id="SSF48179">
    <property type="entry name" value="6-phosphogluconate dehydrogenase C-terminal domain-like"/>
    <property type="match status" value="2"/>
</dbReference>
<sequence>MLNVIEKIAIIGAGIMGTGIAQIAAQAGIHVKLFDQQQGMAQQAIDQLQQTLTTLMEKKKITSQQLTNALANLQPVDTLAELSDSQLVIEAIVERLEIKLNLFQQLESIVSPRCILATNTSSLSVTAIAQKCHHPERVAGFHFFNPVPLMKIVEVINGLATDQKVCETLNAFAKRMGHHAIQAKDTPGFIINHAGRAYGTEALQILKESVARPQDIDRILREGLGFRMGPFELFDLTALDVSHPVNESIYHQFYQDPRYRPAQITQQMLDAGFVGRKAGKGFYQYQQGKRIDTNMQQPVPVVHQFPSVWIGTEHIEDRHRLSQLLQKLNVIVEDLPTPSSEALCILGFYGMDTSMACQQFGTAPAHSIGIDLLLDLNRHRCLMQNPATDPQYRNYSHALFAQDGVGVTVINDSVGFVAQRILAMMINLSADIVQQKICSIEDLNQGVQLGLGYPHGLLQWGDELGAEKIAEILSSIYHITGDPRYRLSAWLRRRSGLGMSLCWPEAKIMEDLV</sequence>
<evidence type="ECO:0000313" key="5">
    <source>
        <dbReference type="EMBL" id="OEY97025.1"/>
    </source>
</evidence>
<dbReference type="SUPFAM" id="SSF51735">
    <property type="entry name" value="NAD(P)-binding Rossmann-fold domains"/>
    <property type="match status" value="1"/>
</dbReference>
<evidence type="ECO:0000256" key="1">
    <source>
        <dbReference type="ARBA" id="ARBA00023002"/>
    </source>
</evidence>
<dbReference type="Proteomes" id="UP000185895">
    <property type="component" value="Unassembled WGS sequence"/>
</dbReference>
<name>A0A1E7RCX6_9GAMM</name>
<keyword evidence="6" id="KW-1185">Reference proteome</keyword>
<dbReference type="PANTHER" id="PTHR48075:SF5">
    <property type="entry name" value="3-HYDROXYBUTYRYL-COA DEHYDROGENASE"/>
    <property type="match status" value="1"/>
</dbReference>
<evidence type="ECO:0000259" key="4">
    <source>
        <dbReference type="Pfam" id="PF02737"/>
    </source>
</evidence>
<dbReference type="RefSeq" id="WP_070069563.1">
    <property type="nucleotide sequence ID" value="NZ_MKKK01000015.1"/>
</dbReference>
<accession>A0A1E7RCX6</accession>
<feature type="domain" description="3-hydroxyacyl-CoA dehydrogenase NAD binding" evidence="4">
    <location>
        <begin position="7"/>
        <end position="186"/>
    </location>
</feature>
<reference evidence="5 6" key="1">
    <citation type="submission" date="2016-09" db="EMBL/GenBank/DDBJ databases">
        <authorList>
            <person name="Capua I."/>
            <person name="De Benedictis P."/>
            <person name="Joannis T."/>
            <person name="Lombin L.H."/>
            <person name="Cattoli G."/>
        </authorList>
    </citation>
    <scope>NUCLEOTIDE SEQUENCE [LARGE SCALE GENOMIC DNA]</scope>
    <source>
        <strain evidence="5 6">ANC 4671</strain>
    </source>
</reference>